<proteinExistence type="predicted"/>
<sequence>MFGYVVPLRGELKVWELDAYQAAYCGLCHTLGRRYSFLPRLLLSYDFVFLAMLLSTESARPVTQRRRCIACPIKGKQVCRESLGLDIAADESVILTYWKLMDGVADASFWKGLPSRLLVFLLRPSYHRAAKRRPDFDSQTAACLEELRFLEKERSGSLDRTADTFARILRAAAPSTGTSDRDRAVGQLLYHVGRWIYLTDAWDDLAEDRSRGTYNPVAARWPDGPEGHREELRTTLRHSLNLAVSACHLTDFGPWSGIVLNILCLGLPMVEESVFRGEWRKRKKETNGRMSYERSV</sequence>
<reference evidence="1 2" key="1">
    <citation type="submission" date="2018-04" db="EMBL/GenBank/DDBJ databases">
        <title>Genomic Encyclopedia of Type Strains, Phase IV (KMG-IV): sequencing the most valuable type-strain genomes for metagenomic binning, comparative biology and taxonomic classification.</title>
        <authorList>
            <person name="Goeker M."/>
        </authorList>
    </citation>
    <scope>NUCLEOTIDE SEQUENCE [LARGE SCALE GENOMIC DNA]</scope>
    <source>
        <strain evidence="1 2">DSM 26588</strain>
    </source>
</reference>
<dbReference type="Pfam" id="PF18937">
    <property type="entry name" value="DUF5685"/>
    <property type="match status" value="1"/>
</dbReference>
<evidence type="ECO:0000313" key="2">
    <source>
        <dbReference type="Proteomes" id="UP000245778"/>
    </source>
</evidence>
<dbReference type="EMBL" id="QEKK01000002">
    <property type="protein sequence ID" value="PVY59186.1"/>
    <property type="molecule type" value="Genomic_DNA"/>
</dbReference>
<dbReference type="InterPro" id="IPR043740">
    <property type="entry name" value="DUF5685"/>
</dbReference>
<accession>A0A2U1CE54</accession>
<dbReference type="Proteomes" id="UP000245778">
    <property type="component" value="Unassembled WGS sequence"/>
</dbReference>
<gene>
    <name evidence="1" type="ORF">C7373_102169</name>
</gene>
<evidence type="ECO:0000313" key="1">
    <source>
        <dbReference type="EMBL" id="PVY59186.1"/>
    </source>
</evidence>
<comment type="caution">
    <text evidence="1">The sequence shown here is derived from an EMBL/GenBank/DDBJ whole genome shotgun (WGS) entry which is preliminary data.</text>
</comment>
<dbReference type="RefSeq" id="WP_116721685.1">
    <property type="nucleotide sequence ID" value="NZ_CP011524.1"/>
</dbReference>
<dbReference type="GeneID" id="93229300"/>
<dbReference type="AlphaFoldDB" id="A0A2U1CE54"/>
<protein>
    <submittedName>
        <fullName evidence="1">Uncharacterized protein</fullName>
    </submittedName>
</protein>
<name>A0A2U1CE54_9FIRM</name>
<organism evidence="1 2">
    <name type="scientific">Intestinimonas butyriciproducens</name>
    <dbReference type="NCBI Taxonomy" id="1297617"/>
    <lineage>
        <taxon>Bacteria</taxon>
        <taxon>Bacillati</taxon>
        <taxon>Bacillota</taxon>
        <taxon>Clostridia</taxon>
        <taxon>Eubacteriales</taxon>
        <taxon>Intestinimonas</taxon>
    </lineage>
</organism>
<dbReference type="OrthoDB" id="1722540at2"/>